<dbReference type="Pfam" id="PF06089">
    <property type="entry name" value="Asparaginase_II"/>
    <property type="match status" value="1"/>
</dbReference>
<evidence type="ECO:0000313" key="2">
    <source>
        <dbReference type="Proteomes" id="UP000199092"/>
    </source>
</evidence>
<reference evidence="1 2" key="1">
    <citation type="submission" date="2016-10" db="EMBL/GenBank/DDBJ databases">
        <authorList>
            <person name="de Groot N.N."/>
        </authorList>
    </citation>
    <scope>NUCLEOTIDE SEQUENCE [LARGE SCALE GENOMIC DNA]</scope>
    <source>
        <strain evidence="1 2">DSM 21741</strain>
    </source>
</reference>
<organism evidence="1 2">
    <name type="scientific">Friedmanniella luteola</name>
    <dbReference type="NCBI Taxonomy" id="546871"/>
    <lineage>
        <taxon>Bacteria</taxon>
        <taxon>Bacillati</taxon>
        <taxon>Actinomycetota</taxon>
        <taxon>Actinomycetes</taxon>
        <taxon>Propionibacteriales</taxon>
        <taxon>Nocardioidaceae</taxon>
        <taxon>Friedmanniella</taxon>
    </lineage>
</organism>
<protein>
    <submittedName>
        <fullName evidence="1">L-asparaginase II</fullName>
    </submittedName>
</protein>
<dbReference type="PANTHER" id="PTHR42110:SF1">
    <property type="entry name" value="L-ASPARAGINASE, PUTATIVE (AFU_ORTHOLOGUE AFUA_3G11890)-RELATED"/>
    <property type="match status" value="1"/>
</dbReference>
<gene>
    <name evidence="1" type="ORF">SAMN04488543_0472</name>
</gene>
<dbReference type="RefSeq" id="WP_091409634.1">
    <property type="nucleotide sequence ID" value="NZ_LT629749.1"/>
</dbReference>
<name>A0A1H1LW37_9ACTN</name>
<evidence type="ECO:0000313" key="1">
    <source>
        <dbReference type="EMBL" id="SDR78858.1"/>
    </source>
</evidence>
<accession>A0A1H1LW37</accession>
<proteinExistence type="predicted"/>
<keyword evidence="2" id="KW-1185">Reference proteome</keyword>
<dbReference type="EMBL" id="LT629749">
    <property type="protein sequence ID" value="SDR78858.1"/>
    <property type="molecule type" value="Genomic_DNA"/>
</dbReference>
<dbReference type="PANTHER" id="PTHR42110">
    <property type="entry name" value="L-ASPARAGINASE, PUTATIVE (AFU_ORTHOLOGUE AFUA_3G11890)-RELATED"/>
    <property type="match status" value="1"/>
</dbReference>
<dbReference type="Proteomes" id="UP000199092">
    <property type="component" value="Chromosome I"/>
</dbReference>
<dbReference type="InterPro" id="IPR010349">
    <property type="entry name" value="Asparaginase_II"/>
</dbReference>
<dbReference type="OrthoDB" id="9780674at2"/>
<dbReference type="AlphaFoldDB" id="A0A1H1LW37"/>
<dbReference type="STRING" id="546871.SAMN04488543_0472"/>
<sequence length="325" mass="33615">MTRPEDDDPILVEVVRSGFVESVHHGRVVVTGPDGAVLSSVGAEFAPMYPRSSSKPLQAVGMLRAGLDLDGALLALVAASHSGESFHVDGVRQILAGAGLDERALQTPPDWPLDEAAREAAIRAGVPRSPVFMNCSGKHAGMLATTVALGADVATYRDPDHPTQLAVLRTIDDLAGEQATNLAVDGCGAPLFALTLYGLARAFGRLAAAADGPERRVADAVRAHPEFTSGTTRDELALHRAVPGLLGKAGAEAVYAVGLPDGRGVALKISDGGPRARAVLMAAVLQRLGFDHPTLDAQVSEPVLGHGERVGEVRPVREALGALGG</sequence>